<reference evidence="2" key="1">
    <citation type="submission" date="2023-06" db="EMBL/GenBank/DDBJ databases">
        <title>Genomic analysis of the entomopathogenic nematode Steinernema hermaphroditum.</title>
        <authorList>
            <person name="Schwarz E.M."/>
            <person name="Heppert J.K."/>
            <person name="Baniya A."/>
            <person name="Schwartz H.T."/>
            <person name="Tan C.-H."/>
            <person name="Antoshechkin I."/>
            <person name="Sternberg P.W."/>
            <person name="Goodrich-Blair H."/>
            <person name="Dillman A.R."/>
        </authorList>
    </citation>
    <scope>NUCLEOTIDE SEQUENCE</scope>
    <source>
        <strain evidence="2">PS9179</strain>
        <tissue evidence="2">Whole animal</tissue>
    </source>
</reference>
<sequence length="311" mass="34815">MKTVALFVLLGLSLTYGHPVFQAQMDNIINSSPCLKKCVDAVTATNEELTVTRTVDYGHYFGNFDKICAIVDEARDCIDKCGIESNPFKLQSTTFMCQPEMREAVKEFAPCMKKEQPAVTAECTQQCGDIVALNDDLKVLQEELASSAGSSKPEKFTEFVSKTNDNCKATKCFARCSRAAFNSRCGEKAMTGEFLKAFIDRVLEATHKDLQSMNLISTLAHNVPPECDFMYTDGVMFNESDDKKAVQAIGEVIMNEQKQMVAQQSPQETEALQQTILLKQLDLLQKQEKLLEKESYKLDLEISKLKSKTNF</sequence>
<evidence type="ECO:0000256" key="1">
    <source>
        <dbReference type="SAM" id="SignalP"/>
    </source>
</evidence>
<evidence type="ECO:0000313" key="3">
    <source>
        <dbReference type="Proteomes" id="UP001175271"/>
    </source>
</evidence>
<organism evidence="2 3">
    <name type="scientific">Steinernema hermaphroditum</name>
    <dbReference type="NCBI Taxonomy" id="289476"/>
    <lineage>
        <taxon>Eukaryota</taxon>
        <taxon>Metazoa</taxon>
        <taxon>Ecdysozoa</taxon>
        <taxon>Nematoda</taxon>
        <taxon>Chromadorea</taxon>
        <taxon>Rhabditida</taxon>
        <taxon>Tylenchina</taxon>
        <taxon>Panagrolaimomorpha</taxon>
        <taxon>Strongyloidoidea</taxon>
        <taxon>Steinernematidae</taxon>
        <taxon>Steinernema</taxon>
    </lineage>
</organism>
<protein>
    <recommendedName>
        <fullName evidence="4">Chondroitin proteoglycan 4 domain-containing protein</fullName>
    </recommendedName>
</protein>
<keyword evidence="3" id="KW-1185">Reference proteome</keyword>
<feature type="chain" id="PRO_5041278762" description="Chondroitin proteoglycan 4 domain-containing protein" evidence="1">
    <location>
        <begin position="18"/>
        <end position="311"/>
    </location>
</feature>
<dbReference type="AlphaFoldDB" id="A0AA39HQN5"/>
<evidence type="ECO:0008006" key="4">
    <source>
        <dbReference type="Google" id="ProtNLM"/>
    </source>
</evidence>
<evidence type="ECO:0000313" key="2">
    <source>
        <dbReference type="EMBL" id="KAK0409679.1"/>
    </source>
</evidence>
<gene>
    <name evidence="2" type="ORF">QR680_004689</name>
</gene>
<keyword evidence="1" id="KW-0732">Signal</keyword>
<comment type="caution">
    <text evidence="2">The sequence shown here is derived from an EMBL/GenBank/DDBJ whole genome shotgun (WGS) entry which is preliminary data.</text>
</comment>
<name>A0AA39HQN5_9BILA</name>
<dbReference type="EMBL" id="JAUCMV010000003">
    <property type="protein sequence ID" value="KAK0409679.1"/>
    <property type="molecule type" value="Genomic_DNA"/>
</dbReference>
<feature type="signal peptide" evidence="1">
    <location>
        <begin position="1"/>
        <end position="17"/>
    </location>
</feature>
<dbReference type="Proteomes" id="UP001175271">
    <property type="component" value="Unassembled WGS sequence"/>
</dbReference>
<proteinExistence type="predicted"/>
<accession>A0AA39HQN5</accession>